<dbReference type="InterPro" id="IPR050707">
    <property type="entry name" value="HTH_MetabolicPath_Reg"/>
</dbReference>
<keyword evidence="1" id="KW-0805">Transcription regulation</keyword>
<evidence type="ECO:0000259" key="5">
    <source>
        <dbReference type="PROSITE" id="PS51078"/>
    </source>
</evidence>
<dbReference type="RefSeq" id="WP_344896119.1">
    <property type="nucleotide sequence ID" value="NZ_BAAAZP010000237.1"/>
</dbReference>
<feature type="domain" description="HTH iclR-type" evidence="4">
    <location>
        <begin position="31"/>
        <end position="92"/>
    </location>
</feature>
<evidence type="ECO:0000256" key="1">
    <source>
        <dbReference type="ARBA" id="ARBA00023015"/>
    </source>
</evidence>
<feature type="domain" description="IclR-ED" evidence="5">
    <location>
        <begin position="93"/>
        <end position="248"/>
    </location>
</feature>
<sequence>MMTEVCAPLLYHDFMATRAEDSSSSSRNVGSQTLARGLRVLEIVATSEQGVTTQEIADHLGVHRTIAYRILATLSDFRLVLRSADGRYRGGAGLAVLGQGIHSTLRGVAESHLRELAREVQSTVALIVEEDDEAVALAVVEPPNAAYHLSFHVGSRHPLDRGAAGVALLSARRPRSRDSAAVREARERGYAKTFGEVEPGAYGVAATLAPVEGAPAACVNLITYRADVAERAVPAVLEAVRRIDDALS</sequence>
<dbReference type="EMBL" id="BAAAZP010000237">
    <property type="protein sequence ID" value="GAA3717144.1"/>
    <property type="molecule type" value="Genomic_DNA"/>
</dbReference>
<evidence type="ECO:0000259" key="4">
    <source>
        <dbReference type="PROSITE" id="PS51077"/>
    </source>
</evidence>
<dbReference type="PANTHER" id="PTHR30136:SF24">
    <property type="entry name" value="HTH-TYPE TRANSCRIPTIONAL REPRESSOR ALLR"/>
    <property type="match status" value="1"/>
</dbReference>
<dbReference type="PROSITE" id="PS51078">
    <property type="entry name" value="ICLR_ED"/>
    <property type="match status" value="1"/>
</dbReference>
<dbReference type="Gene3D" id="1.10.10.10">
    <property type="entry name" value="Winged helix-like DNA-binding domain superfamily/Winged helix DNA-binding domain"/>
    <property type="match status" value="1"/>
</dbReference>
<dbReference type="InterPro" id="IPR005471">
    <property type="entry name" value="Tscrpt_reg_IclR_N"/>
</dbReference>
<keyword evidence="3" id="KW-0804">Transcription</keyword>
<accession>A0ABP7EH95</accession>
<dbReference type="Gene3D" id="3.30.450.40">
    <property type="match status" value="2"/>
</dbReference>
<dbReference type="InterPro" id="IPR036388">
    <property type="entry name" value="WH-like_DNA-bd_sf"/>
</dbReference>
<dbReference type="SUPFAM" id="SSF55781">
    <property type="entry name" value="GAF domain-like"/>
    <property type="match status" value="1"/>
</dbReference>
<protein>
    <submittedName>
        <fullName evidence="6">Helix-turn-helix domain-containing protein</fullName>
    </submittedName>
</protein>
<dbReference type="InterPro" id="IPR014757">
    <property type="entry name" value="Tscrpt_reg_IclR_C"/>
</dbReference>
<evidence type="ECO:0000256" key="2">
    <source>
        <dbReference type="ARBA" id="ARBA00023125"/>
    </source>
</evidence>
<evidence type="ECO:0000256" key="3">
    <source>
        <dbReference type="ARBA" id="ARBA00023163"/>
    </source>
</evidence>
<dbReference type="InterPro" id="IPR036390">
    <property type="entry name" value="WH_DNA-bd_sf"/>
</dbReference>
<keyword evidence="7" id="KW-1185">Reference proteome</keyword>
<dbReference type="Pfam" id="PF09339">
    <property type="entry name" value="HTH_IclR"/>
    <property type="match status" value="1"/>
</dbReference>
<dbReference type="SMART" id="SM00346">
    <property type="entry name" value="HTH_ICLR"/>
    <property type="match status" value="1"/>
</dbReference>
<dbReference type="PROSITE" id="PS51077">
    <property type="entry name" value="HTH_ICLR"/>
    <property type="match status" value="1"/>
</dbReference>
<gene>
    <name evidence="6" type="ORF">GCM10022224_098540</name>
</gene>
<organism evidence="6 7">
    <name type="scientific">Nonomuraea antimicrobica</name>
    <dbReference type="NCBI Taxonomy" id="561173"/>
    <lineage>
        <taxon>Bacteria</taxon>
        <taxon>Bacillati</taxon>
        <taxon>Actinomycetota</taxon>
        <taxon>Actinomycetes</taxon>
        <taxon>Streptosporangiales</taxon>
        <taxon>Streptosporangiaceae</taxon>
        <taxon>Nonomuraea</taxon>
    </lineage>
</organism>
<dbReference type="InterPro" id="IPR029016">
    <property type="entry name" value="GAF-like_dom_sf"/>
</dbReference>
<proteinExistence type="predicted"/>
<evidence type="ECO:0000313" key="6">
    <source>
        <dbReference type="EMBL" id="GAA3717144.1"/>
    </source>
</evidence>
<comment type="caution">
    <text evidence="6">The sequence shown here is derived from an EMBL/GenBank/DDBJ whole genome shotgun (WGS) entry which is preliminary data.</text>
</comment>
<keyword evidence="2" id="KW-0238">DNA-binding</keyword>
<dbReference type="PANTHER" id="PTHR30136">
    <property type="entry name" value="HELIX-TURN-HELIX TRANSCRIPTIONAL REGULATOR, ICLR FAMILY"/>
    <property type="match status" value="1"/>
</dbReference>
<name>A0ABP7EH95_9ACTN</name>
<evidence type="ECO:0000313" key="7">
    <source>
        <dbReference type="Proteomes" id="UP001500902"/>
    </source>
</evidence>
<dbReference type="Pfam" id="PF01614">
    <property type="entry name" value="IclR_C"/>
    <property type="match status" value="1"/>
</dbReference>
<reference evidence="7" key="1">
    <citation type="journal article" date="2019" name="Int. J. Syst. Evol. Microbiol.">
        <title>The Global Catalogue of Microorganisms (GCM) 10K type strain sequencing project: providing services to taxonomists for standard genome sequencing and annotation.</title>
        <authorList>
            <consortium name="The Broad Institute Genomics Platform"/>
            <consortium name="The Broad Institute Genome Sequencing Center for Infectious Disease"/>
            <person name="Wu L."/>
            <person name="Ma J."/>
        </authorList>
    </citation>
    <scope>NUCLEOTIDE SEQUENCE [LARGE SCALE GENOMIC DNA]</scope>
    <source>
        <strain evidence="7">JCM 16904</strain>
    </source>
</reference>
<dbReference type="Proteomes" id="UP001500902">
    <property type="component" value="Unassembled WGS sequence"/>
</dbReference>
<dbReference type="SUPFAM" id="SSF46785">
    <property type="entry name" value="Winged helix' DNA-binding domain"/>
    <property type="match status" value="1"/>
</dbReference>